<organism evidence="3">
    <name type="scientific">Ostreococcus mediterraneus</name>
    <dbReference type="NCBI Taxonomy" id="1486918"/>
    <lineage>
        <taxon>Eukaryota</taxon>
        <taxon>Viridiplantae</taxon>
        <taxon>Chlorophyta</taxon>
        <taxon>Mamiellophyceae</taxon>
        <taxon>Mamiellales</taxon>
        <taxon>Bathycoccaceae</taxon>
        <taxon>Ostreococcus</taxon>
    </lineage>
</organism>
<dbReference type="Pfam" id="PF08609">
    <property type="entry name" value="Fes1"/>
    <property type="match status" value="1"/>
</dbReference>
<dbReference type="GO" id="GO:0000774">
    <property type="term" value="F:adenyl-nucleotide exchange factor activity"/>
    <property type="evidence" value="ECO:0007669"/>
    <property type="project" value="TreeGrafter"/>
</dbReference>
<sequence length="388" mass="40742">MMMSTTSGEDDEAAALDALLASSSGDDGSASDVDATLNALFAWSIENSDPETLRAMAKRAEGITMEALEGAGAGTKMTIDATARSKYTHEDLLKKRKEIREVLDAIAAQPSEAAMAKELAEIVVSAESSRERKVDALEALYDAGSQIDLANDFDKLGVLDALLSAIGGVDDDVVSAACRALASAASNNVAVQSAVYDKGGFDTLMALVSNAQMSVNVKHSAIMVLGMSVRTHEASRVKFFTHGGVGTLRDLTSLDIPAKTRLRALTLLADVLTIDGAGKTLVFSSNGGDDEAMRGLIHAIAENGANAETPADVVSVGVDALAAALEADSSSIRAHLRQDEHFIVKMIERIDGFIAEASNDDEWVAQLTATRSTATRLLLSRASLPDEL</sequence>
<dbReference type="InterPro" id="IPR016024">
    <property type="entry name" value="ARM-type_fold"/>
</dbReference>
<dbReference type="PANTHER" id="PTHR19316:SF18">
    <property type="entry name" value="HSP70-BINDING PROTEIN 1"/>
    <property type="match status" value="1"/>
</dbReference>
<feature type="domain" description="Nucleotide exchange factor Fes1" evidence="2">
    <location>
        <begin position="37"/>
        <end position="152"/>
    </location>
</feature>
<evidence type="ECO:0000256" key="1">
    <source>
        <dbReference type="ARBA" id="ARBA00022737"/>
    </source>
</evidence>
<dbReference type="GO" id="GO:0005783">
    <property type="term" value="C:endoplasmic reticulum"/>
    <property type="evidence" value="ECO:0007669"/>
    <property type="project" value="TreeGrafter"/>
</dbReference>
<dbReference type="InterPro" id="IPR013918">
    <property type="entry name" value="Nucleotide_exch_fac_Fes1"/>
</dbReference>
<proteinExistence type="predicted"/>
<dbReference type="InterPro" id="IPR050693">
    <property type="entry name" value="Hsp70_NEF-Inhibitors"/>
</dbReference>
<dbReference type="AlphaFoldDB" id="A0A7S0PQ08"/>
<keyword evidence="1" id="KW-0677">Repeat</keyword>
<evidence type="ECO:0000313" key="3">
    <source>
        <dbReference type="EMBL" id="CAD8583798.1"/>
    </source>
</evidence>
<name>A0A7S0PQ08_9CHLO</name>
<dbReference type="EMBL" id="HBEW01005461">
    <property type="protein sequence ID" value="CAD8583798.1"/>
    <property type="molecule type" value="Transcribed_RNA"/>
</dbReference>
<accession>A0A7S0PQ08</accession>
<reference evidence="3" key="1">
    <citation type="submission" date="2021-01" db="EMBL/GenBank/DDBJ databases">
        <authorList>
            <person name="Corre E."/>
            <person name="Pelletier E."/>
            <person name="Niang G."/>
            <person name="Scheremetjew M."/>
            <person name="Finn R."/>
            <person name="Kale V."/>
            <person name="Holt S."/>
            <person name="Cochrane G."/>
            <person name="Meng A."/>
            <person name="Brown T."/>
            <person name="Cohen L."/>
        </authorList>
    </citation>
    <scope>NUCLEOTIDE SEQUENCE</scope>
    <source>
        <strain evidence="3">Clade-D-RCC2572</strain>
    </source>
</reference>
<gene>
    <name evidence="3" type="ORF">OMED0929_LOCUS4579</name>
</gene>
<dbReference type="SUPFAM" id="SSF48371">
    <property type="entry name" value="ARM repeat"/>
    <property type="match status" value="1"/>
</dbReference>
<evidence type="ECO:0000259" key="2">
    <source>
        <dbReference type="Pfam" id="PF08609"/>
    </source>
</evidence>
<dbReference type="InterPro" id="IPR011989">
    <property type="entry name" value="ARM-like"/>
</dbReference>
<dbReference type="Gene3D" id="1.25.10.10">
    <property type="entry name" value="Leucine-rich Repeat Variant"/>
    <property type="match status" value="1"/>
</dbReference>
<protein>
    <recommendedName>
        <fullName evidence="2">Nucleotide exchange factor Fes1 domain-containing protein</fullName>
    </recommendedName>
</protein>
<dbReference type="PANTHER" id="PTHR19316">
    <property type="entry name" value="PROTEIN FOLDING REGULATOR"/>
    <property type="match status" value="1"/>
</dbReference>